<evidence type="ECO:0000313" key="7">
    <source>
        <dbReference type="Proteomes" id="UP000265515"/>
    </source>
</evidence>
<keyword evidence="4" id="KW-1133">Transmembrane helix</keyword>
<accession>A0A388L7C1</accession>
<dbReference type="Gene3D" id="3.30.200.20">
    <property type="entry name" value="Phosphorylase Kinase, domain 1"/>
    <property type="match status" value="1"/>
</dbReference>
<dbReference type="InterPro" id="IPR000719">
    <property type="entry name" value="Prot_kinase_dom"/>
</dbReference>
<evidence type="ECO:0000256" key="3">
    <source>
        <dbReference type="SAM" id="MobiDB-lite"/>
    </source>
</evidence>
<proteinExistence type="predicted"/>
<dbReference type="InterPro" id="IPR008271">
    <property type="entry name" value="Ser/Thr_kinase_AS"/>
</dbReference>
<evidence type="ECO:0000313" key="6">
    <source>
        <dbReference type="EMBL" id="GBG78195.1"/>
    </source>
</evidence>
<feature type="region of interest" description="Disordered" evidence="3">
    <location>
        <begin position="545"/>
        <end position="565"/>
    </location>
</feature>
<dbReference type="GO" id="GO:0005524">
    <property type="term" value="F:ATP binding"/>
    <property type="evidence" value="ECO:0007669"/>
    <property type="project" value="UniProtKB-KW"/>
</dbReference>
<dbReference type="AlphaFoldDB" id="A0A388L7C1"/>
<dbReference type="GO" id="GO:0004672">
    <property type="term" value="F:protein kinase activity"/>
    <property type="evidence" value="ECO:0007669"/>
    <property type="project" value="InterPro"/>
</dbReference>
<comment type="caution">
    <text evidence="6">The sequence shown here is derived from an EMBL/GenBank/DDBJ whole genome shotgun (WGS) entry which is preliminary data.</text>
</comment>
<protein>
    <recommendedName>
        <fullName evidence="5">Protein kinase domain-containing protein</fullName>
    </recommendedName>
</protein>
<dbReference type="Proteomes" id="UP000265515">
    <property type="component" value="Unassembled WGS sequence"/>
</dbReference>
<dbReference type="InterPro" id="IPR011009">
    <property type="entry name" value="Kinase-like_dom_sf"/>
</dbReference>
<keyword evidence="4" id="KW-0812">Transmembrane</keyword>
<feature type="transmembrane region" description="Helical" evidence="4">
    <location>
        <begin position="581"/>
        <end position="603"/>
    </location>
</feature>
<dbReference type="PANTHER" id="PTHR47989:SF47">
    <property type="entry name" value="SERINE_THREONINE-PROTEIN KINASE PBL28-RELATED"/>
    <property type="match status" value="1"/>
</dbReference>
<dbReference type="PROSITE" id="PS50011">
    <property type="entry name" value="PROTEIN_KINASE_DOM"/>
    <property type="match status" value="1"/>
</dbReference>
<feature type="region of interest" description="Disordered" evidence="3">
    <location>
        <begin position="865"/>
        <end position="885"/>
    </location>
</feature>
<evidence type="ECO:0000259" key="5">
    <source>
        <dbReference type="PROSITE" id="PS50011"/>
    </source>
</evidence>
<feature type="region of interest" description="Disordered" evidence="3">
    <location>
        <begin position="85"/>
        <end position="105"/>
    </location>
</feature>
<dbReference type="PROSITE" id="PS00108">
    <property type="entry name" value="PROTEIN_KINASE_ST"/>
    <property type="match status" value="1"/>
</dbReference>
<dbReference type="SUPFAM" id="SSF63829">
    <property type="entry name" value="Calcium-dependent phosphotriesterase"/>
    <property type="match status" value="1"/>
</dbReference>
<sequence length="1092" mass="119150">MASRVLAAGVSVVESMVSLVKPESNDAIKACGRAAAEGVGGYADEVLLRYFGPFLTPLPLRCQAARHIEDNLKCGLVTVLAASSSSSSSSSSEQPSSPSSMAFGEVNGTGTSAIPWILEESDHRHHYSRRYRCADEQCVHGYRHHQHRRHRQHCQHRQDHQHRQHRLPCEQRREELRQRQIEETYFFEIHDSTLLTKRDNPTRNFSPDWDTTENFWSDVWSLSFSPADGSLFFLMSDRLWRVKTEGPMENGGDDVSLVRGPWRPEGAVEYLQAFALMDDEEVSSAAKNKSLNRNAIVGDSFNLSLRAFNVDNGSVAPPFSVLDYRAITLGEAIVSLAWDSTRRVLYGSSWSALYRMNLSVTTARKPVLERWVGPDLNFYALEDSRDDPRAVRFYGPYFGSSAISADGDFLYVADRLNHVIRRVTTSSGAVETIAGGGFPVSLDANVTYARFDQPVGVAVTSDGCNLFVSEMGRGGRLLLLTLEYHGGPAVSVRTVARKKLSDSVGFVYLLMGMTITPDDKVLYVGTARYTVFELRINTSALPPCSAVPEPPSPPPPPPPAAPPCAPPPAPPPISAPASKGVLIAGVAASVLVVLLAAVVAGIVERRWRCLRSRFSRGERQGTLLGSGPANHPRSSTRRSSPAWSTWSEEVREQQKSSGNDGAVVQLKRPLLVERYSFEEIQEACDGFSAARLVGRGGAADVYKGQLSNGQVVAVKMMKGDFSRAKFRQFQAELDVLGTLRHSHLCSIIGFCEDGEKSLIIYSPFAEGGTLYDRLNCAPTASTAAGEGEDEDASGHIFAAKSVAEREGSLSASSSSSSSPGVGRRGPLSWQDRVSIAQQIARALRYLHEEVDPPVIHRDVKSKNVLLEDGPTGEGGGGREGEGGGHRKTGVRAYLSDFGLAKVGRSVFGRFPAGESVETYNVAGTLGYMAPEYYTSVRLTTKNDVYAFGVVLLELITGRKPFAGSPPTADSKTREQQMGKQEGGIDLASWATRVLGGSFPLSTDRDKSDTLERSVMLAPKTKLNIGERFVEGVRQIADRELLRKEGHVNWSAVCSMAEIAMACISHSPEQRPRVSVVIERLMQLDDDEGGSRR</sequence>
<dbReference type="Pfam" id="PF07714">
    <property type="entry name" value="PK_Tyr_Ser-Thr"/>
    <property type="match status" value="1"/>
</dbReference>
<dbReference type="SMART" id="SM00220">
    <property type="entry name" value="S_TKc"/>
    <property type="match status" value="1"/>
</dbReference>
<dbReference type="InterPro" id="IPR011042">
    <property type="entry name" value="6-blade_b-propeller_TolB-like"/>
</dbReference>
<name>A0A388L7C1_CHABU</name>
<keyword evidence="4" id="KW-0472">Membrane</keyword>
<keyword evidence="1" id="KW-0547">Nucleotide-binding</keyword>
<feature type="region of interest" description="Disordered" evidence="3">
    <location>
        <begin position="620"/>
        <end position="644"/>
    </location>
</feature>
<evidence type="ECO:0000256" key="2">
    <source>
        <dbReference type="ARBA" id="ARBA00022840"/>
    </source>
</evidence>
<feature type="compositionally biased region" description="Pro residues" evidence="3">
    <location>
        <begin position="548"/>
        <end position="565"/>
    </location>
</feature>
<dbReference type="InterPro" id="IPR001245">
    <property type="entry name" value="Ser-Thr/Tyr_kinase_cat_dom"/>
</dbReference>
<dbReference type="Gramene" id="GBG78195">
    <property type="protein sequence ID" value="GBG78195"/>
    <property type="gene ID" value="CBR_g26228"/>
</dbReference>
<organism evidence="6 7">
    <name type="scientific">Chara braunii</name>
    <name type="common">Braun's stonewort</name>
    <dbReference type="NCBI Taxonomy" id="69332"/>
    <lineage>
        <taxon>Eukaryota</taxon>
        <taxon>Viridiplantae</taxon>
        <taxon>Streptophyta</taxon>
        <taxon>Charophyceae</taxon>
        <taxon>Charales</taxon>
        <taxon>Characeae</taxon>
        <taxon>Chara</taxon>
    </lineage>
</organism>
<gene>
    <name evidence="6" type="ORF">CBR_g26228</name>
</gene>
<feature type="region of interest" description="Disordered" evidence="3">
    <location>
        <begin position="808"/>
        <end position="827"/>
    </location>
</feature>
<dbReference type="STRING" id="69332.A0A388L7C1"/>
<evidence type="ECO:0000256" key="1">
    <source>
        <dbReference type="ARBA" id="ARBA00022741"/>
    </source>
</evidence>
<dbReference type="Gene3D" id="1.10.510.10">
    <property type="entry name" value="Transferase(Phosphotransferase) domain 1"/>
    <property type="match status" value="1"/>
</dbReference>
<dbReference type="SUPFAM" id="SSF56112">
    <property type="entry name" value="Protein kinase-like (PK-like)"/>
    <property type="match status" value="1"/>
</dbReference>
<keyword evidence="7" id="KW-1185">Reference proteome</keyword>
<feature type="compositionally biased region" description="Low complexity" evidence="3">
    <location>
        <begin position="85"/>
        <end position="100"/>
    </location>
</feature>
<dbReference type="PANTHER" id="PTHR47989">
    <property type="entry name" value="OS01G0750732 PROTEIN"/>
    <property type="match status" value="1"/>
</dbReference>
<feature type="domain" description="Protein kinase" evidence="5">
    <location>
        <begin position="687"/>
        <end position="1083"/>
    </location>
</feature>
<dbReference type="Gene3D" id="2.120.10.30">
    <property type="entry name" value="TolB, C-terminal domain"/>
    <property type="match status" value="1"/>
</dbReference>
<evidence type="ECO:0000256" key="4">
    <source>
        <dbReference type="SAM" id="Phobius"/>
    </source>
</evidence>
<reference evidence="6 7" key="1">
    <citation type="journal article" date="2018" name="Cell">
        <title>The Chara Genome: Secondary Complexity and Implications for Plant Terrestrialization.</title>
        <authorList>
            <person name="Nishiyama T."/>
            <person name="Sakayama H."/>
            <person name="Vries J.D."/>
            <person name="Buschmann H."/>
            <person name="Saint-Marcoux D."/>
            <person name="Ullrich K.K."/>
            <person name="Haas F.B."/>
            <person name="Vanderstraeten L."/>
            <person name="Becker D."/>
            <person name="Lang D."/>
            <person name="Vosolsobe S."/>
            <person name="Rombauts S."/>
            <person name="Wilhelmsson P.K.I."/>
            <person name="Janitza P."/>
            <person name="Kern R."/>
            <person name="Heyl A."/>
            <person name="Rumpler F."/>
            <person name="Villalobos L.I.A.C."/>
            <person name="Clay J.M."/>
            <person name="Skokan R."/>
            <person name="Toyoda A."/>
            <person name="Suzuki Y."/>
            <person name="Kagoshima H."/>
            <person name="Schijlen E."/>
            <person name="Tajeshwar N."/>
            <person name="Catarino B."/>
            <person name="Hetherington A.J."/>
            <person name="Saltykova A."/>
            <person name="Bonnot C."/>
            <person name="Breuninger H."/>
            <person name="Symeonidi A."/>
            <person name="Radhakrishnan G.V."/>
            <person name="Van Nieuwerburgh F."/>
            <person name="Deforce D."/>
            <person name="Chang C."/>
            <person name="Karol K.G."/>
            <person name="Hedrich R."/>
            <person name="Ulvskov P."/>
            <person name="Glockner G."/>
            <person name="Delwiche C.F."/>
            <person name="Petrasek J."/>
            <person name="Van de Peer Y."/>
            <person name="Friml J."/>
            <person name="Beilby M."/>
            <person name="Dolan L."/>
            <person name="Kohara Y."/>
            <person name="Sugano S."/>
            <person name="Fujiyama A."/>
            <person name="Delaux P.-M."/>
            <person name="Quint M."/>
            <person name="TheiBen G."/>
            <person name="Hagemann M."/>
            <person name="Harholt J."/>
            <person name="Dunand C."/>
            <person name="Zachgo S."/>
            <person name="Langdale J."/>
            <person name="Maumus F."/>
            <person name="Straeten D.V.D."/>
            <person name="Gould S.B."/>
            <person name="Rensing S.A."/>
        </authorList>
    </citation>
    <scope>NUCLEOTIDE SEQUENCE [LARGE SCALE GENOMIC DNA]</scope>
    <source>
        <strain evidence="6 7">S276</strain>
    </source>
</reference>
<dbReference type="EMBL" id="BFEA01000288">
    <property type="protein sequence ID" value="GBG78195.1"/>
    <property type="molecule type" value="Genomic_DNA"/>
</dbReference>
<keyword evidence="2" id="KW-0067">ATP-binding</keyword>